<evidence type="ECO:0000313" key="7">
    <source>
        <dbReference type="EMBL" id="KAK5996298.1"/>
    </source>
</evidence>
<protein>
    <recommendedName>
        <fullName evidence="6">Xylanolytic transcriptional activator regulatory domain-containing protein</fullName>
    </recommendedName>
</protein>
<comment type="subcellular location">
    <subcellularLocation>
        <location evidence="1">Nucleus</location>
    </subcellularLocation>
</comment>
<sequence>MLPKLSAIINISSGYQLIQWPVDQDGHATTATPKSGDKPVCARCHRLGRSCIYTPTRRSGHPGPSPPPIGVPAAPAEPFLSRLNVRERRYYGIPPDLLPALLDLYFTHLYNASLLFHRPSLIAAVESETVRADILLSICALASKFYTDANGCTILIDNRFSHEWAQAAGRLAFQEIETPSQDNIVVFLNLSLFWYSVGQFQRSGMLSGTMRRQHCLDSGAPPDSHGKQNPLELEIRRRRFWGCYLFCGFHAGSLFPKIPTDDMLNARLPCSEAEFALGKPHATISLRSGESTQSIYGELVRAMALWSSVLVVIKQSDSSIDTRLGDIQILDRRIHEGRAKLSEHFPLDCANMTSIPVNEIQRLLLVHIIYHQCLCSLHSSIVPLFSWSPCDDAFSYVQQLSAQTAFENANAMSALLETALTLDWDSRKMPSFIGYAAYCACAIQTPFLWCSKPEVKQCAVRSILANLKALQVLGNHWTFLNVLGKFAFALYKVHESRPFPLADEPKNMPPAALRGFKPANPRARLSILAHNSIIVSEQGSLVKGTEEIGDLGLNETGTRDPAMAGEENISNLISQISGQVRDFNAQMPLIMDPFFGPGNSEFYARDGGMGSSSTELQMGQCGYIEDWITELLRQEV</sequence>
<keyword evidence="4" id="KW-0804">Transcription</keyword>
<evidence type="ECO:0000256" key="2">
    <source>
        <dbReference type="ARBA" id="ARBA00022723"/>
    </source>
</evidence>
<dbReference type="Pfam" id="PF04082">
    <property type="entry name" value="Fungal_trans"/>
    <property type="match status" value="1"/>
</dbReference>
<evidence type="ECO:0000256" key="5">
    <source>
        <dbReference type="ARBA" id="ARBA00023242"/>
    </source>
</evidence>
<evidence type="ECO:0000256" key="3">
    <source>
        <dbReference type="ARBA" id="ARBA00023015"/>
    </source>
</evidence>
<keyword evidence="5" id="KW-0539">Nucleus</keyword>
<organism evidence="7 8">
    <name type="scientific">Cladobotryum mycophilum</name>
    <dbReference type="NCBI Taxonomy" id="491253"/>
    <lineage>
        <taxon>Eukaryota</taxon>
        <taxon>Fungi</taxon>
        <taxon>Dikarya</taxon>
        <taxon>Ascomycota</taxon>
        <taxon>Pezizomycotina</taxon>
        <taxon>Sordariomycetes</taxon>
        <taxon>Hypocreomycetidae</taxon>
        <taxon>Hypocreales</taxon>
        <taxon>Hypocreaceae</taxon>
        <taxon>Cladobotryum</taxon>
    </lineage>
</organism>
<evidence type="ECO:0000259" key="6">
    <source>
        <dbReference type="Pfam" id="PF04082"/>
    </source>
</evidence>
<keyword evidence="2" id="KW-0479">Metal-binding</keyword>
<reference evidence="7 8" key="1">
    <citation type="submission" date="2024-01" db="EMBL/GenBank/DDBJ databases">
        <title>Complete genome of Cladobotryum mycophilum ATHUM6906.</title>
        <authorList>
            <person name="Christinaki A.C."/>
            <person name="Myridakis A.I."/>
            <person name="Kouvelis V.N."/>
        </authorList>
    </citation>
    <scope>NUCLEOTIDE SEQUENCE [LARGE SCALE GENOMIC DNA]</scope>
    <source>
        <strain evidence="7 8">ATHUM6906</strain>
    </source>
</reference>
<accession>A0ABR0SVW2</accession>
<dbReference type="CDD" id="cd12148">
    <property type="entry name" value="fungal_TF_MHR"/>
    <property type="match status" value="1"/>
</dbReference>
<evidence type="ECO:0000256" key="4">
    <source>
        <dbReference type="ARBA" id="ARBA00023163"/>
    </source>
</evidence>
<evidence type="ECO:0000313" key="8">
    <source>
        <dbReference type="Proteomes" id="UP001338125"/>
    </source>
</evidence>
<dbReference type="InterPro" id="IPR007219">
    <property type="entry name" value="XnlR_reg_dom"/>
</dbReference>
<keyword evidence="8" id="KW-1185">Reference proteome</keyword>
<dbReference type="PANTHER" id="PTHR47338:SF5">
    <property type="entry name" value="ZN(II)2CYS6 TRANSCRIPTION FACTOR (EUROFUNG)"/>
    <property type="match status" value="1"/>
</dbReference>
<feature type="domain" description="Xylanolytic transcriptional activator regulatory" evidence="6">
    <location>
        <begin position="102"/>
        <end position="319"/>
    </location>
</feature>
<keyword evidence="3" id="KW-0805">Transcription regulation</keyword>
<proteinExistence type="predicted"/>
<dbReference type="Proteomes" id="UP001338125">
    <property type="component" value="Unassembled WGS sequence"/>
</dbReference>
<dbReference type="EMBL" id="JAVFKD010000003">
    <property type="protein sequence ID" value="KAK5996298.1"/>
    <property type="molecule type" value="Genomic_DNA"/>
</dbReference>
<dbReference type="InterPro" id="IPR050815">
    <property type="entry name" value="TF_fung"/>
</dbReference>
<evidence type="ECO:0000256" key="1">
    <source>
        <dbReference type="ARBA" id="ARBA00004123"/>
    </source>
</evidence>
<comment type="caution">
    <text evidence="7">The sequence shown here is derived from an EMBL/GenBank/DDBJ whole genome shotgun (WGS) entry which is preliminary data.</text>
</comment>
<dbReference type="PANTHER" id="PTHR47338">
    <property type="entry name" value="ZN(II)2CYS6 TRANSCRIPTION FACTOR (EUROFUNG)-RELATED"/>
    <property type="match status" value="1"/>
</dbReference>
<name>A0ABR0SVW2_9HYPO</name>
<gene>
    <name evidence="7" type="ORF">PT974_03053</name>
</gene>